<evidence type="ECO:0000313" key="7">
    <source>
        <dbReference type="EMBL" id="KAJ8545124.1"/>
    </source>
</evidence>
<name>A0A9Q1LVN5_9SOLA</name>
<dbReference type="SUPFAM" id="SSF54211">
    <property type="entry name" value="Ribosomal protein S5 domain 2-like"/>
    <property type="match status" value="1"/>
</dbReference>
<feature type="region of interest" description="Disordered" evidence="4">
    <location>
        <begin position="897"/>
        <end position="916"/>
    </location>
</feature>
<evidence type="ECO:0000256" key="3">
    <source>
        <dbReference type="ARBA" id="ARBA00023204"/>
    </source>
</evidence>
<dbReference type="Proteomes" id="UP001152561">
    <property type="component" value="Unassembled WGS sequence"/>
</dbReference>
<dbReference type="GO" id="GO:0030983">
    <property type="term" value="F:mismatched DNA binding"/>
    <property type="evidence" value="ECO:0007669"/>
    <property type="project" value="InterPro"/>
</dbReference>
<keyword evidence="8" id="KW-1185">Reference proteome</keyword>
<reference evidence="8" key="1">
    <citation type="journal article" date="2023" name="Proc. Natl. Acad. Sci. U.S.A.">
        <title>Genomic and structural basis for evolution of tropane alkaloid biosynthesis.</title>
        <authorList>
            <person name="Wanga Y.-J."/>
            <person name="Taina T."/>
            <person name="Yua J.-Y."/>
            <person name="Lia J."/>
            <person name="Xua B."/>
            <person name="Chenc J."/>
            <person name="D'Auriad J.C."/>
            <person name="Huanga J.-P."/>
            <person name="Huanga S.-X."/>
        </authorList>
    </citation>
    <scope>NUCLEOTIDE SEQUENCE [LARGE SCALE GENOMIC DNA]</scope>
    <source>
        <strain evidence="8">cv. KIB-2019</strain>
    </source>
</reference>
<dbReference type="InterPro" id="IPR038973">
    <property type="entry name" value="MutL/Mlh/Pms-like"/>
</dbReference>
<dbReference type="NCBIfam" id="TIGR00585">
    <property type="entry name" value="mutl"/>
    <property type="match status" value="1"/>
</dbReference>
<organism evidence="7 8">
    <name type="scientific">Anisodus acutangulus</name>
    <dbReference type="NCBI Taxonomy" id="402998"/>
    <lineage>
        <taxon>Eukaryota</taxon>
        <taxon>Viridiplantae</taxon>
        <taxon>Streptophyta</taxon>
        <taxon>Embryophyta</taxon>
        <taxon>Tracheophyta</taxon>
        <taxon>Spermatophyta</taxon>
        <taxon>Magnoliopsida</taxon>
        <taxon>eudicotyledons</taxon>
        <taxon>Gunneridae</taxon>
        <taxon>Pentapetalae</taxon>
        <taxon>asterids</taxon>
        <taxon>lamiids</taxon>
        <taxon>Solanales</taxon>
        <taxon>Solanaceae</taxon>
        <taxon>Solanoideae</taxon>
        <taxon>Hyoscyameae</taxon>
        <taxon>Anisodus</taxon>
    </lineage>
</organism>
<dbReference type="InterPro" id="IPR014721">
    <property type="entry name" value="Ribsml_uS5_D2-typ_fold_subgr"/>
</dbReference>
<evidence type="ECO:0000256" key="4">
    <source>
        <dbReference type="SAM" id="MobiDB-lite"/>
    </source>
</evidence>
<protein>
    <recommendedName>
        <fullName evidence="9">DNA mismatch repair protein MLH3</fullName>
    </recommendedName>
</protein>
<dbReference type="AlphaFoldDB" id="A0A9Q1LVN5"/>
<dbReference type="SMART" id="SM00853">
    <property type="entry name" value="MutL_C"/>
    <property type="match status" value="1"/>
</dbReference>
<feature type="region of interest" description="Disordered" evidence="4">
    <location>
        <begin position="789"/>
        <end position="822"/>
    </location>
</feature>
<dbReference type="OrthoDB" id="429932at2759"/>
<proteinExistence type="inferred from homology"/>
<keyword evidence="2" id="KW-0227">DNA damage</keyword>
<dbReference type="InterPro" id="IPR037198">
    <property type="entry name" value="MutL_C_sf"/>
</dbReference>
<evidence type="ECO:0008006" key="9">
    <source>
        <dbReference type="Google" id="ProtNLM"/>
    </source>
</evidence>
<dbReference type="InterPro" id="IPR042120">
    <property type="entry name" value="MutL_C_dimsub"/>
</dbReference>
<dbReference type="Pfam" id="PF13589">
    <property type="entry name" value="HATPase_c_3"/>
    <property type="match status" value="1"/>
</dbReference>
<evidence type="ECO:0000256" key="2">
    <source>
        <dbReference type="ARBA" id="ARBA00022763"/>
    </source>
</evidence>
<dbReference type="SMART" id="SM01340">
    <property type="entry name" value="DNA_mis_repair"/>
    <property type="match status" value="1"/>
</dbReference>
<sequence length="1215" mass="136328">MESIQRLPEAIWGSIRSGVILYDFTRVVEELVFNSLDAGATKVSVAIGVGTCYVKVDDNGSGVSRDGLVLMGERYATSRYSHSDDMHAFPESFGFKGEALSSISDVSLLEIVTKTHGRPNGYRKVLKDGKCLYLGIDDCRQDVGTTVIVRDLFYNQPVRRKQMHSNPKRVLHSLKESLLRIALVHPSVSFKIVDIESEDDLLWTRASPSPLPLLSSGFGIHLSSLNKLNASDSSFKLSGYISGPDVYTVKVLQYFYINSRFVSKGQIHKLLNNIAMSFESASDIEQRSRSQIYPLFLLNFNCPRSFYDLTLEPSKTSVEFKDWHPVLLFIEDTVTNIWTESNSADMPVNNEIRKKRCRSQSCKATLELPSPQPKKLTEECTVRREIRSSQNILWGSASEKHDHESRFLCQAESSSRSIDGSLSHCTVGVNWKSRNSSQPLSSNVFSTGDDFLDNKFNASASSSYRSDCLLGSGWEDESLTILADGSTEDASFRESLELDDSSNVMLDRRKPFMRSCSLHRSLIHDGASFDSDEDIKFEKSDYRTKQNLLEDDYSAEFEVVDDVNQVLNQRSPRGKEIYFENVSRCKTQSKAFQRSIFLSRDSEISSLTKDILDEDNHLMDFVKQTENYGSSLLSFSPEPSPLLPDPLLGTRFQDVNAYIAENGIETSDKDEVGVTYNFGNMEHNLLVPGIKELEKEDCLFLNPAKFDLNFNTCSREDISSLGGLDTWDVYSSGPSEFYYDGDDLSHMHSHDKEDLNNYLIPRAMLSSRVDRDSHKWIDAENRGKTDELIRKSRRSHSAPPSYQGKKKFFATSESSRKAAGNNNLKTVHDVPLMPETRAVRRLQHSAEAMCSELPQQSSHQCDQSSTPSCGDGVFSDERPSVKMKLVNIWNSKLQTQGECTSTREGESKDEFASTKTQSFLDSGSKWKDYCPDTTSGTGTEDLKNQDTILNVTSGILHFVGDSLVPDTIDKNCLEGAKVLHQVDKKFIPIVAGATLALIDQHAADERIRLEELREKVLSGQKRTTTYLDSEQELVMPEIGYQLLHSYAEQIQNWGWICNIHSQASRSFTRNLNLIHKQPTSVTLLAVPCILGINLTDVDLLEFLQQLADTDGSSIIPPSVNRVLNSKACRSAIMFGDALLPSECSLIVEELKQTSLCFQCAHGRPTTVPLINLDSLHEQIVKLGLWSRGSSEAWHGLHRHEINLERAAKRLRSAVS</sequence>
<dbReference type="GO" id="GO:0006298">
    <property type="term" value="P:mismatch repair"/>
    <property type="evidence" value="ECO:0007669"/>
    <property type="project" value="InterPro"/>
</dbReference>
<dbReference type="InterPro" id="IPR014790">
    <property type="entry name" value="MutL_C"/>
</dbReference>
<evidence type="ECO:0000259" key="5">
    <source>
        <dbReference type="SMART" id="SM00853"/>
    </source>
</evidence>
<dbReference type="Gene3D" id="3.30.1540.20">
    <property type="entry name" value="MutL, C-terminal domain, dimerisation subdomain"/>
    <property type="match status" value="1"/>
</dbReference>
<comment type="caution">
    <text evidence="7">The sequence shown here is derived from an EMBL/GenBank/DDBJ whole genome shotgun (WGS) entry which is preliminary data.</text>
</comment>
<dbReference type="InterPro" id="IPR036890">
    <property type="entry name" value="HATPase_C_sf"/>
</dbReference>
<dbReference type="GO" id="GO:0140664">
    <property type="term" value="F:ATP-dependent DNA damage sensor activity"/>
    <property type="evidence" value="ECO:0007669"/>
    <property type="project" value="InterPro"/>
</dbReference>
<dbReference type="Gene3D" id="3.30.230.10">
    <property type="match status" value="1"/>
</dbReference>
<dbReference type="Gene3D" id="3.30.1370.100">
    <property type="entry name" value="MutL, C-terminal domain, regulatory subdomain"/>
    <property type="match status" value="1"/>
</dbReference>
<dbReference type="FunFam" id="3.30.1370.100:FF:000007">
    <property type="entry name" value="MUTL protein homolog 3"/>
    <property type="match status" value="1"/>
</dbReference>
<dbReference type="InterPro" id="IPR020568">
    <property type="entry name" value="Ribosomal_Su5_D2-typ_SF"/>
</dbReference>
<dbReference type="InterPro" id="IPR042121">
    <property type="entry name" value="MutL_C_regsub"/>
</dbReference>
<dbReference type="GO" id="GO:0032300">
    <property type="term" value="C:mismatch repair complex"/>
    <property type="evidence" value="ECO:0007669"/>
    <property type="project" value="InterPro"/>
</dbReference>
<dbReference type="InterPro" id="IPR002099">
    <property type="entry name" value="MutL/Mlh/PMS"/>
</dbReference>
<feature type="domain" description="DNA mismatch repair protein S5" evidence="6">
    <location>
        <begin position="214"/>
        <end position="339"/>
    </location>
</feature>
<evidence type="ECO:0000313" key="8">
    <source>
        <dbReference type="Proteomes" id="UP001152561"/>
    </source>
</evidence>
<dbReference type="PANTHER" id="PTHR10073:SF47">
    <property type="entry name" value="DNA MISMATCH REPAIR PROTEIN MLH3"/>
    <property type="match status" value="1"/>
</dbReference>
<feature type="compositionally biased region" description="Basic and acidic residues" evidence="4">
    <location>
        <begin position="901"/>
        <end position="912"/>
    </location>
</feature>
<dbReference type="InterPro" id="IPR013507">
    <property type="entry name" value="DNA_mismatch_S5_2-like"/>
</dbReference>
<evidence type="ECO:0000259" key="6">
    <source>
        <dbReference type="SMART" id="SM01340"/>
    </source>
</evidence>
<dbReference type="EMBL" id="JAJAGQ010000013">
    <property type="protein sequence ID" value="KAJ8545124.1"/>
    <property type="molecule type" value="Genomic_DNA"/>
</dbReference>
<accession>A0A9Q1LVN5</accession>
<evidence type="ECO:0000256" key="1">
    <source>
        <dbReference type="ARBA" id="ARBA00006082"/>
    </source>
</evidence>
<gene>
    <name evidence="7" type="ORF">K7X08_017707</name>
</gene>
<dbReference type="GO" id="GO:0016887">
    <property type="term" value="F:ATP hydrolysis activity"/>
    <property type="evidence" value="ECO:0007669"/>
    <property type="project" value="InterPro"/>
</dbReference>
<comment type="similarity">
    <text evidence="1">Belongs to the DNA mismatch repair MutL/HexB family.</text>
</comment>
<dbReference type="Pfam" id="PF01119">
    <property type="entry name" value="DNA_mis_repair"/>
    <property type="match status" value="1"/>
</dbReference>
<dbReference type="Gene3D" id="3.30.565.10">
    <property type="entry name" value="Histidine kinase-like ATPase, C-terminal domain"/>
    <property type="match status" value="1"/>
</dbReference>
<dbReference type="Pfam" id="PF08676">
    <property type="entry name" value="MutL_C"/>
    <property type="match status" value="1"/>
</dbReference>
<keyword evidence="3" id="KW-0234">DNA repair</keyword>
<dbReference type="PANTHER" id="PTHR10073">
    <property type="entry name" value="DNA MISMATCH REPAIR PROTEIN MLH, PMS, MUTL"/>
    <property type="match status" value="1"/>
</dbReference>
<dbReference type="GO" id="GO:0005524">
    <property type="term" value="F:ATP binding"/>
    <property type="evidence" value="ECO:0007669"/>
    <property type="project" value="InterPro"/>
</dbReference>
<dbReference type="SUPFAM" id="SSF118116">
    <property type="entry name" value="DNA mismatch repair protein MutL"/>
    <property type="match status" value="1"/>
</dbReference>
<feature type="domain" description="MutL C-terminal dimerisation" evidence="5">
    <location>
        <begin position="978"/>
        <end position="1138"/>
    </location>
</feature>
<dbReference type="SUPFAM" id="SSF55874">
    <property type="entry name" value="ATPase domain of HSP90 chaperone/DNA topoisomerase II/histidine kinase"/>
    <property type="match status" value="1"/>
</dbReference>
<dbReference type="FunFam" id="3.30.565.10:FF:000003">
    <property type="entry name" value="DNA mismatch repair endonuclease MutL"/>
    <property type="match status" value="1"/>
</dbReference>